<dbReference type="GeneID" id="9498566"/>
<dbReference type="RefSeq" id="WP_013266262.1">
    <property type="nucleotide sequence ID" value="NC_014374.1"/>
</dbReference>
<dbReference type="EMBL" id="CP001742">
    <property type="protein sequence ID" value="ADL18750.1"/>
    <property type="molecule type" value="Genomic_DNA"/>
</dbReference>
<dbReference type="PANTHER" id="PTHR42759:SF1">
    <property type="entry name" value="MAGNESIUM-CHELATASE SUBUNIT CHLD"/>
    <property type="match status" value="1"/>
</dbReference>
<name>D9Q0B2_ACIS3</name>
<evidence type="ECO:0000259" key="1">
    <source>
        <dbReference type="SMART" id="SM00382"/>
    </source>
</evidence>
<dbReference type="SUPFAM" id="SSF52540">
    <property type="entry name" value="P-loop containing nucleoside triphosphate hydrolases"/>
    <property type="match status" value="1"/>
</dbReference>
<dbReference type="InterPro" id="IPR027417">
    <property type="entry name" value="P-loop_NTPase"/>
</dbReference>
<dbReference type="PRINTS" id="PR00300">
    <property type="entry name" value="CLPPROTEASEA"/>
</dbReference>
<proteinExistence type="predicted"/>
<dbReference type="HOGENOM" id="CLU_898986_0_0_2"/>
<sequence length="320" mass="35841">MESYGSDKEDPIEAKAREIYSQVSEAARPVRNPVEAVKVLEERFKLLVDLRIVKVTFAAFMIGRPVLFEGPPGTGKTEIGEALLRLWSGRDPFVLPASPDYDEYKTIGDFHPLMAMRYGFNENSFIPRPLLAAMILDAGVLIDEIRRSNEDFQNMLLDIIDKRRIVVPELKRAFKAKGLGFQFIFTSNPTDVAQGELSDAFLRRVVRIKFTYPDPEDELKIIMLHVNDRPLVKDSMLRRVVSAVNALRSSNSMSHKPGVDASISWVRLAQAIAKTEGSASVLPRHLIETAAAALIKDPADEDTVYATVKEYIGEGVTYED</sequence>
<evidence type="ECO:0000313" key="3">
    <source>
        <dbReference type="Proteomes" id="UP000000346"/>
    </source>
</evidence>
<protein>
    <submittedName>
        <fullName evidence="2">Predicted ATPase</fullName>
    </submittedName>
</protein>
<keyword evidence="3" id="KW-1185">Reference proteome</keyword>
<dbReference type="SMART" id="SM00382">
    <property type="entry name" value="AAA"/>
    <property type="match status" value="1"/>
</dbReference>
<dbReference type="Pfam" id="PF07728">
    <property type="entry name" value="AAA_5"/>
    <property type="match status" value="1"/>
</dbReference>
<dbReference type="Gene3D" id="3.40.50.300">
    <property type="entry name" value="P-loop containing nucleotide triphosphate hydrolases"/>
    <property type="match status" value="1"/>
</dbReference>
<reference evidence="2 3" key="1">
    <citation type="journal article" date="2010" name="Appl. Environ. Microbiol.">
        <title>The genome sequence of the crenarchaeon Acidilobus saccharovorans supports a new order, Acidilobales, and suggests an important ecological role in terrestrial acidic hot springs.</title>
        <authorList>
            <person name="Mardanov A.V."/>
            <person name="Svetlitchnyi V.A."/>
            <person name="Beletsky A.V."/>
            <person name="Prokofeva M.I."/>
            <person name="Bonch-Osmolovskaya E.A."/>
            <person name="Ravin N.V."/>
            <person name="Skryabin K.G."/>
        </authorList>
    </citation>
    <scope>NUCLEOTIDE SEQUENCE [LARGE SCALE GENOMIC DNA]</scope>
    <source>
        <strain evidence="3">DSM 16705 / JCM 18335 / VKM B-2471 / 345-15</strain>
    </source>
</reference>
<dbReference type="PANTHER" id="PTHR42759">
    <property type="entry name" value="MOXR FAMILY PROTEIN"/>
    <property type="match status" value="1"/>
</dbReference>
<accession>D9Q0B2</accession>
<evidence type="ECO:0000313" key="2">
    <source>
        <dbReference type="EMBL" id="ADL18750.1"/>
    </source>
</evidence>
<dbReference type="InterPro" id="IPR011704">
    <property type="entry name" value="ATPase_dyneun-rel_AAA"/>
</dbReference>
<dbReference type="AlphaFoldDB" id="D9Q0B2"/>
<dbReference type="GO" id="GO:0016887">
    <property type="term" value="F:ATP hydrolysis activity"/>
    <property type="evidence" value="ECO:0007669"/>
    <property type="project" value="InterPro"/>
</dbReference>
<dbReference type="OrthoDB" id="9837at2157"/>
<gene>
    <name evidence="2" type="ordered locus">ASAC_0343</name>
</gene>
<feature type="domain" description="AAA+ ATPase" evidence="1">
    <location>
        <begin position="62"/>
        <end position="216"/>
    </location>
</feature>
<dbReference type="InterPro" id="IPR001270">
    <property type="entry name" value="ClpA/B"/>
</dbReference>
<dbReference type="InterPro" id="IPR003593">
    <property type="entry name" value="AAA+_ATPase"/>
</dbReference>
<dbReference type="InParanoid" id="D9Q0B2"/>
<dbReference type="GO" id="GO:0005524">
    <property type="term" value="F:ATP binding"/>
    <property type="evidence" value="ECO:0007669"/>
    <property type="project" value="InterPro"/>
</dbReference>
<dbReference type="CDD" id="cd00009">
    <property type="entry name" value="AAA"/>
    <property type="match status" value="1"/>
</dbReference>
<organism evidence="2 3">
    <name type="scientific">Acidilobus saccharovorans (strain DSM 16705 / JCM 18335 / VKM B-2471 / 345-15)</name>
    <dbReference type="NCBI Taxonomy" id="666510"/>
    <lineage>
        <taxon>Archaea</taxon>
        <taxon>Thermoproteota</taxon>
        <taxon>Thermoprotei</taxon>
        <taxon>Acidilobales</taxon>
        <taxon>Acidilobaceae</taxon>
        <taxon>Acidilobus</taxon>
    </lineage>
</organism>
<dbReference type="KEGG" id="asc:ASAC_0343"/>
<dbReference type="Proteomes" id="UP000000346">
    <property type="component" value="Chromosome"/>
</dbReference>
<dbReference type="STRING" id="666510.ASAC_0343"/>
<dbReference type="eggNOG" id="arCOG00441">
    <property type="taxonomic scope" value="Archaea"/>
</dbReference>
<dbReference type="InterPro" id="IPR050764">
    <property type="entry name" value="CbbQ/NirQ/NorQ/GpvN"/>
</dbReference>